<evidence type="ECO:0000256" key="2">
    <source>
        <dbReference type="ARBA" id="ARBA00022448"/>
    </source>
</evidence>
<sequence>MQIYIMPDWINFTLQILSTLVLFFVIKHFAWAPMKEFLRKRQELVSEEINHAEMLKADAIALKQSAEAQVQVARDEAREIVENSKKQAQNIHDEIVTSARMEAQQKLAKASADIEQERKAVYASIREDIVELAVSSAEKMIEKEIDAKAHDELFNQFVSKVGGSHE</sequence>
<dbReference type="Proteomes" id="UP000487649">
    <property type="component" value="Unassembled WGS sequence"/>
</dbReference>
<evidence type="ECO:0000256" key="10">
    <source>
        <dbReference type="ARBA" id="ARBA00023310"/>
    </source>
</evidence>
<dbReference type="OrthoDB" id="9795863at2"/>
<comment type="subunit">
    <text evidence="13">F-type ATPases have 2 components, F(1) - the catalytic core - and F(0) - the membrane proton channel. F(1) has five subunits: alpha(3), beta(3), gamma(1), delta(1), epsilon(1). F(0) has three main subunits: a(1), b(2) and c(10-14). The alpha and beta chains form an alternating ring which encloses part of the gamma chain. F(1) is attached to F(0) by a central stalk formed by the gamma and epsilon chains, while a peripheral stalk is formed by the delta and b chains.</text>
</comment>
<keyword evidence="4 13" id="KW-0138">CF(0)</keyword>
<reference evidence="15 16" key="1">
    <citation type="journal article" date="2019" name="Nat. Med.">
        <title>A library of human gut bacterial isolates paired with longitudinal multiomics data enables mechanistic microbiome research.</title>
        <authorList>
            <person name="Poyet M."/>
            <person name="Groussin M."/>
            <person name="Gibbons S.M."/>
            <person name="Avila-Pacheco J."/>
            <person name="Jiang X."/>
            <person name="Kearney S.M."/>
            <person name="Perrotta A.R."/>
            <person name="Berdy B."/>
            <person name="Zhao S."/>
            <person name="Lieberman T.D."/>
            <person name="Swanson P.K."/>
            <person name="Smith M."/>
            <person name="Roesemann S."/>
            <person name="Alexander J.E."/>
            <person name="Rich S.A."/>
            <person name="Livny J."/>
            <person name="Vlamakis H."/>
            <person name="Clish C."/>
            <person name="Bullock K."/>
            <person name="Deik A."/>
            <person name="Scott J."/>
            <person name="Pierce K.A."/>
            <person name="Xavier R.J."/>
            <person name="Alm E.J."/>
        </authorList>
    </citation>
    <scope>NUCLEOTIDE SEQUENCE [LARGE SCALE GENOMIC DNA]</scope>
    <source>
        <strain evidence="15 16">BIOML-A198</strain>
    </source>
</reference>
<proteinExistence type="inferred from homology"/>
<evidence type="ECO:0000256" key="4">
    <source>
        <dbReference type="ARBA" id="ARBA00022547"/>
    </source>
</evidence>
<keyword evidence="7 13" id="KW-1133">Transmembrane helix</keyword>
<dbReference type="GO" id="GO:0005886">
    <property type="term" value="C:plasma membrane"/>
    <property type="evidence" value="ECO:0007669"/>
    <property type="project" value="UniProtKB-SubCell"/>
</dbReference>
<keyword evidence="6 13" id="KW-0375">Hydrogen ion transport</keyword>
<dbReference type="NCBIfam" id="TIGR01144">
    <property type="entry name" value="ATP_synt_b"/>
    <property type="match status" value="1"/>
</dbReference>
<evidence type="ECO:0000256" key="14">
    <source>
        <dbReference type="RuleBase" id="RU003848"/>
    </source>
</evidence>
<evidence type="ECO:0000256" key="5">
    <source>
        <dbReference type="ARBA" id="ARBA00022692"/>
    </source>
</evidence>
<feature type="transmembrane region" description="Helical" evidence="13">
    <location>
        <begin position="12"/>
        <end position="32"/>
    </location>
</feature>
<comment type="function">
    <text evidence="11 13">F(1)F(0) ATP synthase produces ATP from ADP in the presence of a proton or sodium gradient. F-type ATPases consist of two structural domains, F(1) containing the extramembraneous catalytic core and F(0) containing the membrane proton channel, linked together by a central stalk and a peripheral stalk. During catalysis, ATP synthesis in the catalytic domain of F(1) is coupled via a rotary mechanism of the central stalk subunits to proton translocation.</text>
</comment>
<evidence type="ECO:0000256" key="12">
    <source>
        <dbReference type="ARBA" id="ARBA00037847"/>
    </source>
</evidence>
<evidence type="ECO:0000256" key="1">
    <source>
        <dbReference type="ARBA" id="ARBA00005513"/>
    </source>
</evidence>
<evidence type="ECO:0000256" key="13">
    <source>
        <dbReference type="HAMAP-Rule" id="MF_01398"/>
    </source>
</evidence>
<evidence type="ECO:0000256" key="9">
    <source>
        <dbReference type="ARBA" id="ARBA00023136"/>
    </source>
</evidence>
<dbReference type="GO" id="GO:0046933">
    <property type="term" value="F:proton-transporting ATP synthase activity, rotational mechanism"/>
    <property type="evidence" value="ECO:0007669"/>
    <property type="project" value="UniProtKB-UniRule"/>
</dbReference>
<dbReference type="GO" id="GO:0045259">
    <property type="term" value="C:proton-transporting ATP synthase complex"/>
    <property type="evidence" value="ECO:0007669"/>
    <property type="project" value="UniProtKB-KW"/>
</dbReference>
<keyword evidence="2 13" id="KW-0813">Transport</keyword>
<evidence type="ECO:0000256" key="8">
    <source>
        <dbReference type="ARBA" id="ARBA00023065"/>
    </source>
</evidence>
<evidence type="ECO:0000256" key="3">
    <source>
        <dbReference type="ARBA" id="ARBA00022475"/>
    </source>
</evidence>
<keyword evidence="5 13" id="KW-0812">Transmembrane</keyword>
<dbReference type="InterPro" id="IPR005864">
    <property type="entry name" value="ATP_synth_F0_bsu_bac"/>
</dbReference>
<dbReference type="InterPro" id="IPR050059">
    <property type="entry name" value="ATP_synthase_B_chain"/>
</dbReference>
<keyword evidence="3 13" id="KW-1003">Cell membrane</keyword>
<keyword evidence="9 13" id="KW-0472">Membrane</keyword>
<comment type="similarity">
    <text evidence="1 13 14">Belongs to the ATPase B chain family.</text>
</comment>
<dbReference type="AlphaFoldDB" id="A0A173REA7"/>
<evidence type="ECO:0000256" key="7">
    <source>
        <dbReference type="ARBA" id="ARBA00022989"/>
    </source>
</evidence>
<evidence type="ECO:0000313" key="15">
    <source>
        <dbReference type="EMBL" id="MTK22024.1"/>
    </source>
</evidence>
<dbReference type="Pfam" id="PF00430">
    <property type="entry name" value="ATP-synt_B"/>
    <property type="match status" value="1"/>
</dbReference>
<accession>A0A173REA7</accession>
<evidence type="ECO:0000256" key="6">
    <source>
        <dbReference type="ARBA" id="ARBA00022781"/>
    </source>
</evidence>
<keyword evidence="8 13" id="KW-0406">Ion transport</keyword>
<dbReference type="RefSeq" id="WP_006784603.1">
    <property type="nucleotide sequence ID" value="NZ_CABJBH010000001.1"/>
</dbReference>
<comment type="function">
    <text evidence="13">Component of the F(0) channel, it forms part of the peripheral stalk, linking F(1) to F(0).</text>
</comment>
<dbReference type="InterPro" id="IPR028987">
    <property type="entry name" value="ATP_synth_B-like_membr_sf"/>
</dbReference>
<dbReference type="GeneID" id="60057818"/>
<dbReference type="Gene3D" id="1.20.5.620">
    <property type="entry name" value="F1F0 ATP synthase subunit B, membrane domain"/>
    <property type="match status" value="1"/>
</dbReference>
<dbReference type="PANTHER" id="PTHR33445:SF1">
    <property type="entry name" value="ATP SYNTHASE SUBUNIT B"/>
    <property type="match status" value="1"/>
</dbReference>
<organism evidence="15 16">
    <name type="scientific">Turicibacter sanguinis</name>
    <dbReference type="NCBI Taxonomy" id="154288"/>
    <lineage>
        <taxon>Bacteria</taxon>
        <taxon>Bacillati</taxon>
        <taxon>Bacillota</taxon>
        <taxon>Erysipelotrichia</taxon>
        <taxon>Erysipelotrichales</taxon>
        <taxon>Turicibacteraceae</taxon>
        <taxon>Turicibacter</taxon>
    </lineage>
</organism>
<evidence type="ECO:0000256" key="11">
    <source>
        <dbReference type="ARBA" id="ARBA00025198"/>
    </source>
</evidence>
<keyword evidence="10 13" id="KW-0066">ATP synthesis</keyword>
<dbReference type="GO" id="GO:0046961">
    <property type="term" value="F:proton-transporting ATPase activity, rotational mechanism"/>
    <property type="evidence" value="ECO:0007669"/>
    <property type="project" value="TreeGrafter"/>
</dbReference>
<dbReference type="InterPro" id="IPR002146">
    <property type="entry name" value="ATP_synth_b/b'su_bac/chlpt"/>
</dbReference>
<dbReference type="EMBL" id="WMQE01000028">
    <property type="protein sequence ID" value="MTK22024.1"/>
    <property type="molecule type" value="Genomic_DNA"/>
</dbReference>
<name>A0A173REA7_9FIRM</name>
<dbReference type="CDD" id="cd06503">
    <property type="entry name" value="ATP-synt_Fo_b"/>
    <property type="match status" value="1"/>
</dbReference>
<dbReference type="SUPFAM" id="SSF81573">
    <property type="entry name" value="F1F0 ATP synthase subunit B, membrane domain"/>
    <property type="match status" value="1"/>
</dbReference>
<evidence type="ECO:0000313" key="16">
    <source>
        <dbReference type="Proteomes" id="UP000487649"/>
    </source>
</evidence>
<gene>
    <name evidence="13 15" type="primary">atpF</name>
    <name evidence="15" type="ORF">GMA92_11425</name>
</gene>
<dbReference type="GO" id="GO:0012505">
    <property type="term" value="C:endomembrane system"/>
    <property type="evidence" value="ECO:0007669"/>
    <property type="project" value="UniProtKB-SubCell"/>
</dbReference>
<dbReference type="HAMAP" id="MF_01398">
    <property type="entry name" value="ATP_synth_b_bprime"/>
    <property type="match status" value="1"/>
</dbReference>
<protein>
    <recommendedName>
        <fullName evidence="13">ATP synthase subunit b</fullName>
    </recommendedName>
    <alternativeName>
        <fullName evidence="13">ATP synthase F(0) sector subunit b</fullName>
    </alternativeName>
    <alternativeName>
        <fullName evidence="13">ATPase subunit I</fullName>
    </alternativeName>
    <alternativeName>
        <fullName evidence="13">F-type ATPase subunit b</fullName>
        <shortName evidence="13">F-ATPase subunit b</shortName>
    </alternativeName>
</protein>
<comment type="caution">
    <text evidence="15">The sequence shown here is derived from an EMBL/GenBank/DDBJ whole genome shotgun (WGS) entry which is preliminary data.</text>
</comment>
<comment type="subcellular location">
    <subcellularLocation>
        <location evidence="13">Cell membrane</location>
        <topology evidence="13">Single-pass membrane protein</topology>
    </subcellularLocation>
    <subcellularLocation>
        <location evidence="12">Endomembrane system</location>
        <topology evidence="12">Single-pass membrane protein</topology>
    </subcellularLocation>
</comment>
<dbReference type="PANTHER" id="PTHR33445">
    <property type="entry name" value="ATP SYNTHASE SUBUNIT B', CHLOROPLASTIC"/>
    <property type="match status" value="1"/>
</dbReference>